<dbReference type="HOGENOM" id="CLU_1649632_0_0_6"/>
<evidence type="ECO:0000313" key="1">
    <source>
        <dbReference type="EMBL" id="AIT08763.1"/>
    </source>
</evidence>
<dbReference type="EMBL" id="CP009574">
    <property type="protein sequence ID" value="AIT08763.1"/>
    <property type="molecule type" value="Genomic_DNA"/>
</dbReference>
<dbReference type="KEGG" id="frf:LO80_01415"/>
<dbReference type="RefSeq" id="WP_040007884.1">
    <property type="nucleotide sequence ID" value="NZ_CP009574.1"/>
</dbReference>
<evidence type="ECO:0000313" key="2">
    <source>
        <dbReference type="Proteomes" id="UP000029672"/>
    </source>
</evidence>
<reference evidence="1 2" key="1">
    <citation type="submission" date="2014-10" db="EMBL/GenBank/DDBJ databases">
        <title>Whole genome sequence of Francisella endociliophora strain FSC1006, isolated from a laboratory culture of the marine ciliate Euplotes raikovi.</title>
        <authorList>
            <person name="Granberg M."/>
            <person name="Backman S."/>
            <person name="Lundmark E."/>
            <person name="Nilsson E."/>
            <person name="Karlsson E."/>
            <person name="Thelaus J."/>
            <person name="Ohrman C."/>
            <person name="Larkeryd A."/>
            <person name="Stenberg P."/>
        </authorList>
    </citation>
    <scope>NUCLEOTIDE SEQUENCE [LARGE SCALE GENOMIC DNA]</scope>
    <source>
        <strain evidence="1 2">FSC1006</strain>
    </source>
</reference>
<dbReference type="AlphaFoldDB" id="A0A097EMI8"/>
<protein>
    <submittedName>
        <fullName evidence="1">Uncharacterized protein</fullName>
    </submittedName>
</protein>
<dbReference type="Proteomes" id="UP000029672">
    <property type="component" value="Chromosome"/>
</dbReference>
<accession>A0A097EMI8</accession>
<dbReference type="STRING" id="1547445.LO80_01415"/>
<gene>
    <name evidence="1" type="ORF">LO80_01415</name>
</gene>
<keyword evidence="2" id="KW-1185">Reference proteome</keyword>
<sequence>MVSDFKLSEQSEFLKSQAVLHTFSALKKVCRYSLRSKQRNSFKNKLFQTPQEVDTMSLPESSRGDYPCYYMDGEDKVTTTYDKLTNVQKQTAKSMLCVDHSAMLFPKPMFMDHVFKGLLFGKYFGGAFDFFGQYDIEKAKNDNADVSINDQPTTNNEGTY</sequence>
<proteinExistence type="predicted"/>
<name>A0A097EMI8_9GAMM</name>
<organism evidence="1 2">
    <name type="scientific">Candidatus Francisella endociliophora</name>
    <dbReference type="NCBI Taxonomy" id="653937"/>
    <lineage>
        <taxon>Bacteria</taxon>
        <taxon>Pseudomonadati</taxon>
        <taxon>Pseudomonadota</taxon>
        <taxon>Gammaproteobacteria</taxon>
        <taxon>Thiotrichales</taxon>
        <taxon>Francisellaceae</taxon>
        <taxon>Francisella</taxon>
    </lineage>
</organism>